<evidence type="ECO:0000256" key="2">
    <source>
        <dbReference type="ARBA" id="ARBA00012632"/>
    </source>
</evidence>
<evidence type="ECO:0000313" key="6">
    <source>
        <dbReference type="EMBL" id="KOS16692.1"/>
    </source>
</evidence>
<proteinExistence type="inferred from homology"/>
<keyword evidence="5" id="KW-1133">Transmembrane helix</keyword>
<keyword evidence="5" id="KW-0472">Membrane</keyword>
<evidence type="ECO:0000313" key="7">
    <source>
        <dbReference type="Proteomes" id="UP000053831"/>
    </source>
</evidence>
<dbReference type="GO" id="GO:0003993">
    <property type="term" value="F:acid phosphatase activity"/>
    <property type="evidence" value="ECO:0007669"/>
    <property type="project" value="TreeGrafter"/>
</dbReference>
<name>A0A0M9VRJ3_ESCWE</name>
<evidence type="ECO:0000256" key="3">
    <source>
        <dbReference type="ARBA" id="ARBA00022801"/>
    </source>
</evidence>
<dbReference type="Proteomes" id="UP000053831">
    <property type="component" value="Unassembled WGS sequence"/>
</dbReference>
<dbReference type="PANTHER" id="PTHR20963">
    <property type="entry name" value="MULTIPLE INOSITOL POLYPHOSPHATE PHOSPHATASE-RELATED"/>
    <property type="match status" value="1"/>
</dbReference>
<reference evidence="6 7" key="1">
    <citation type="submission" date="2015-07" db="EMBL/GenBank/DDBJ databases">
        <title>The genome of the fungus Escovopsis weberi, a specialized disease agent of ant agriculture.</title>
        <authorList>
            <person name="de Man T.J."/>
            <person name="Stajich J.E."/>
            <person name="Kubicek C.P."/>
            <person name="Chenthamara K."/>
            <person name="Atanasova L."/>
            <person name="Druzhinina I.S."/>
            <person name="Birnbaum S."/>
            <person name="Barribeau S.M."/>
            <person name="Teiling C."/>
            <person name="Suen G."/>
            <person name="Currie C."/>
            <person name="Gerardo N.M."/>
        </authorList>
    </citation>
    <scope>NUCLEOTIDE SEQUENCE [LARGE SCALE GENOMIC DNA]</scope>
</reference>
<sequence length="604" mass="66540">MAASSNLRLPAGKPPRADADGYQAVYQDDDKEDGVAGVFTPPLTPPNPDRRYRLTAAGLAIALVIVLAFNVYLSLPYLSALGIGSGSGSGSGSCPCKPPKVPQYFQTSPELWAGPTATGKPAFLAQTRTFDPAATFAPNEPLVTSIPVQGMRPGNDSIFKLMGYLSPYFPSPGFGVDEYPLPAGADIVQVQMLSRHGARYPTTGADVVHLGERIANASAFPAFAPRGALAFLRDWRYQLGKEILVPKGRQELFASGVWHAYMYGSLYNPLSRLIVRTTTQDRMLKSAENWLAGFFGLEWTNNATIEVIIEQPGFNNSLGGDLNCPNAHTKTRWDESRNAWLEVYLKDAQSRFNAMTEGFEWTIHDVYAAQNMCPYETVAYGFSMFCGLFTYEEWRDFGYSVDLAFSAGNSFHSPVGRAIGIGYQQEVMARLKNHTLGYSGSQINVTLDSSLETFPLNQSLYFDFSHDTNIVSVLTAFGLRQFADELPSTRYPGDDRSFNVAHMTPFGAHLDIEIIRTPGPLSPNRTGYLRGGETKYVHMMLNQRTIPLGRSFPECDAERKDGWCEFDAFLAVQAKMEGLARYEYACFGDYEAVEYGAVLDGAPN</sequence>
<keyword evidence="7" id="KW-1185">Reference proteome</keyword>
<dbReference type="PROSITE" id="PS00616">
    <property type="entry name" value="HIS_ACID_PHOSPHAT_1"/>
    <property type="match status" value="1"/>
</dbReference>
<dbReference type="CDD" id="cd07061">
    <property type="entry name" value="HP_HAP_like"/>
    <property type="match status" value="1"/>
</dbReference>
<dbReference type="Pfam" id="PF00328">
    <property type="entry name" value="His_Phos_2"/>
    <property type="match status" value="1"/>
</dbReference>
<dbReference type="EMBL" id="LGSR01000029">
    <property type="protein sequence ID" value="KOS16692.1"/>
    <property type="molecule type" value="Genomic_DNA"/>
</dbReference>
<dbReference type="Gene3D" id="3.40.50.1240">
    <property type="entry name" value="Phosphoglycerate mutase-like"/>
    <property type="match status" value="1"/>
</dbReference>
<feature type="transmembrane region" description="Helical" evidence="5">
    <location>
        <begin position="54"/>
        <end position="75"/>
    </location>
</feature>
<dbReference type="PROSITE" id="PS00778">
    <property type="entry name" value="HIS_ACID_PHOSPHAT_2"/>
    <property type="match status" value="1"/>
</dbReference>
<accession>A0A0M9VRJ3</accession>
<dbReference type="GO" id="GO:0016158">
    <property type="term" value="F:inositol hexakisphosphate 3-phosphatase activity"/>
    <property type="evidence" value="ECO:0007669"/>
    <property type="project" value="UniProtKB-EC"/>
</dbReference>
<dbReference type="InterPro" id="IPR000560">
    <property type="entry name" value="His_Pase_clade-2"/>
</dbReference>
<feature type="region of interest" description="Disordered" evidence="4">
    <location>
        <begin position="1"/>
        <end position="20"/>
    </location>
</feature>
<dbReference type="PANTHER" id="PTHR20963:SF43">
    <property type="entry name" value="PUTATIVE (AFU_ORTHOLOGUE AFUA_7G01240)-RELATED"/>
    <property type="match status" value="1"/>
</dbReference>
<dbReference type="AlphaFoldDB" id="A0A0M9VRJ3"/>
<evidence type="ECO:0000256" key="4">
    <source>
        <dbReference type="SAM" id="MobiDB-lite"/>
    </source>
</evidence>
<protein>
    <recommendedName>
        <fullName evidence="2">3-phytase</fullName>
        <ecNumber evidence="2">3.1.3.8</ecNumber>
    </recommendedName>
</protein>
<keyword evidence="3" id="KW-0378">Hydrolase</keyword>
<dbReference type="EC" id="3.1.3.8" evidence="2"/>
<comment type="caution">
    <text evidence="6">The sequence shown here is derived from an EMBL/GenBank/DDBJ whole genome shotgun (WGS) entry which is preliminary data.</text>
</comment>
<evidence type="ECO:0000256" key="1">
    <source>
        <dbReference type="ARBA" id="ARBA00005375"/>
    </source>
</evidence>
<dbReference type="OrthoDB" id="6509975at2759"/>
<evidence type="ECO:0000256" key="5">
    <source>
        <dbReference type="SAM" id="Phobius"/>
    </source>
</evidence>
<organism evidence="6 7">
    <name type="scientific">Escovopsis weberi</name>
    <dbReference type="NCBI Taxonomy" id="150374"/>
    <lineage>
        <taxon>Eukaryota</taxon>
        <taxon>Fungi</taxon>
        <taxon>Dikarya</taxon>
        <taxon>Ascomycota</taxon>
        <taxon>Pezizomycotina</taxon>
        <taxon>Sordariomycetes</taxon>
        <taxon>Hypocreomycetidae</taxon>
        <taxon>Hypocreales</taxon>
        <taxon>Hypocreaceae</taxon>
        <taxon>Escovopsis</taxon>
    </lineage>
</organism>
<dbReference type="InterPro" id="IPR029033">
    <property type="entry name" value="His_PPase_superfam"/>
</dbReference>
<dbReference type="SUPFAM" id="SSF53254">
    <property type="entry name" value="Phosphoglycerate mutase-like"/>
    <property type="match status" value="1"/>
</dbReference>
<comment type="similarity">
    <text evidence="1">Belongs to the histidine acid phosphatase family.</text>
</comment>
<keyword evidence="5" id="KW-0812">Transmembrane</keyword>
<dbReference type="InterPro" id="IPR033379">
    <property type="entry name" value="Acid_Pase_AS"/>
</dbReference>
<dbReference type="STRING" id="150374.A0A0M9VRJ3"/>
<gene>
    <name evidence="6" type="ORF">ESCO_004863</name>
</gene>